<keyword evidence="1" id="KW-1133">Transmembrane helix</keyword>
<dbReference type="AlphaFoldDB" id="A0A655P6F2"/>
<protein>
    <submittedName>
        <fullName evidence="2">Uncharacterized protein</fullName>
    </submittedName>
</protein>
<gene>
    <name evidence="2" type="ORF">ERS013165_00490</name>
</gene>
<proteinExistence type="predicted"/>
<keyword evidence="1" id="KW-0812">Transmembrane</keyword>
<keyword evidence="1" id="KW-0472">Membrane</keyword>
<evidence type="ECO:0000313" key="3">
    <source>
        <dbReference type="Proteomes" id="UP000044806"/>
    </source>
</evidence>
<feature type="transmembrane region" description="Helical" evidence="1">
    <location>
        <begin position="43"/>
        <end position="64"/>
    </location>
</feature>
<dbReference type="EMBL" id="CWOW01000002">
    <property type="protein sequence ID" value="CRZ91553.1"/>
    <property type="molecule type" value="Genomic_DNA"/>
</dbReference>
<organism evidence="2 3">
    <name type="scientific">Vibrio cholerae</name>
    <dbReference type="NCBI Taxonomy" id="666"/>
    <lineage>
        <taxon>Bacteria</taxon>
        <taxon>Pseudomonadati</taxon>
        <taxon>Pseudomonadota</taxon>
        <taxon>Gammaproteobacteria</taxon>
        <taxon>Vibrionales</taxon>
        <taxon>Vibrionaceae</taxon>
        <taxon>Vibrio</taxon>
    </lineage>
</organism>
<evidence type="ECO:0000256" key="1">
    <source>
        <dbReference type="SAM" id="Phobius"/>
    </source>
</evidence>
<sequence>MLLSFATGLVGAAAGTTVGADFSSLFGLLAGLGAEASDTAVLAAGATAAVVGLAFITGCCAEVFTTWRMNACSKVASFLTFFSSLLARAKSL</sequence>
<reference evidence="2 3" key="1">
    <citation type="submission" date="2015-07" db="EMBL/GenBank/DDBJ databases">
        <authorList>
            <consortium name="Pathogen Informatics"/>
        </authorList>
    </citation>
    <scope>NUCLEOTIDE SEQUENCE [LARGE SCALE GENOMIC DNA]</scope>
    <source>
        <strain evidence="2 3">A51</strain>
    </source>
</reference>
<name>A0A655P6F2_VIBCL</name>
<dbReference type="Proteomes" id="UP000044806">
    <property type="component" value="Unassembled WGS sequence"/>
</dbReference>
<evidence type="ECO:0000313" key="2">
    <source>
        <dbReference type="EMBL" id="CRZ91553.1"/>
    </source>
</evidence>
<accession>A0A655P6F2</accession>